<gene>
    <name evidence="2" type="ORF">FWILDA_LOCUS5132</name>
</gene>
<dbReference type="InterPro" id="IPR043129">
    <property type="entry name" value="ATPase_NBD"/>
</dbReference>
<accession>A0A9W4SKF1</accession>
<name>A0A9W4SKF1_9GLOM</name>
<dbReference type="OrthoDB" id="2963168at2759"/>
<feature type="compositionally biased region" description="Basic and acidic residues" evidence="1">
    <location>
        <begin position="25"/>
        <end position="35"/>
    </location>
</feature>
<dbReference type="EMBL" id="CAMKVN010000831">
    <property type="protein sequence ID" value="CAI2171542.1"/>
    <property type="molecule type" value="Genomic_DNA"/>
</dbReference>
<dbReference type="PANTHER" id="PTHR14187:SF5">
    <property type="entry name" value="HEAT SHOCK 70 KDA PROTEIN 12A"/>
    <property type="match status" value="1"/>
</dbReference>
<proteinExistence type="predicted"/>
<feature type="non-terminal residue" evidence="2">
    <location>
        <position position="1"/>
    </location>
</feature>
<dbReference type="AlphaFoldDB" id="A0A9W4SKF1"/>
<evidence type="ECO:0000256" key="1">
    <source>
        <dbReference type="SAM" id="MobiDB-lite"/>
    </source>
</evidence>
<dbReference type="SUPFAM" id="SSF53067">
    <property type="entry name" value="Actin-like ATPase domain"/>
    <property type="match status" value="2"/>
</dbReference>
<feature type="region of interest" description="Disordered" evidence="1">
    <location>
        <begin position="18"/>
        <end position="41"/>
    </location>
</feature>
<organism evidence="2 3">
    <name type="scientific">Funneliformis geosporum</name>
    <dbReference type="NCBI Taxonomy" id="1117311"/>
    <lineage>
        <taxon>Eukaryota</taxon>
        <taxon>Fungi</taxon>
        <taxon>Fungi incertae sedis</taxon>
        <taxon>Mucoromycota</taxon>
        <taxon>Glomeromycotina</taxon>
        <taxon>Glomeromycetes</taxon>
        <taxon>Glomerales</taxon>
        <taxon>Glomeraceae</taxon>
        <taxon>Funneliformis</taxon>
    </lineage>
</organism>
<reference evidence="2" key="1">
    <citation type="submission" date="2022-08" db="EMBL/GenBank/DDBJ databases">
        <authorList>
            <person name="Kallberg Y."/>
            <person name="Tangrot J."/>
            <person name="Rosling A."/>
        </authorList>
    </citation>
    <scope>NUCLEOTIDE SEQUENCE</scope>
    <source>
        <strain evidence="2">Wild A</strain>
    </source>
</reference>
<evidence type="ECO:0000313" key="2">
    <source>
        <dbReference type="EMBL" id="CAI2171542.1"/>
    </source>
</evidence>
<dbReference type="Gene3D" id="3.30.420.40">
    <property type="match status" value="1"/>
</dbReference>
<evidence type="ECO:0000313" key="3">
    <source>
        <dbReference type="Proteomes" id="UP001153678"/>
    </source>
</evidence>
<protein>
    <submittedName>
        <fullName evidence="2">4973_t:CDS:1</fullName>
    </submittedName>
</protein>
<dbReference type="PANTHER" id="PTHR14187">
    <property type="entry name" value="ALPHA KINASE/ELONGATION FACTOR 2 KINASE"/>
    <property type="match status" value="1"/>
</dbReference>
<keyword evidence="3" id="KW-1185">Reference proteome</keyword>
<dbReference type="Proteomes" id="UP001153678">
    <property type="component" value="Unassembled WGS sequence"/>
</dbReference>
<comment type="caution">
    <text evidence="2">The sequence shown here is derived from an EMBL/GenBank/DDBJ whole genome shotgun (WGS) entry which is preliminary data.</text>
</comment>
<sequence>MKKINELNTREINKKFSERSSWSNLRKDLKEDSSKPESSAEVEEDSIRVVIGFDFGTTYSGFAYCHVTEKQNLRSNDLWHGERGQLKTNTVLQYDDKYNQVKLWGAPALAKKPNRRDTTQNENKPVELFKLHLGDMLDNFKPNLPVDYKKAITDYFREIGKIIKDTVTAQWSKIDYFKHVLLVITVPAEFSEKSKAIMRICAHNADLIKEECSANLQFTTEPEAAAVFCMENSLSEHGLAQPGINFMIVDCGGGTVDLTTRKLINDKQLGEVTERAGDFCGSTFVDDEFLKYLRRKVGDKPMDSLKEKNYGRMQYLVQQFCNSGKIPFMGDDPSFL</sequence>